<reference evidence="2" key="1">
    <citation type="submission" date="2022-06" db="EMBL/GenBank/DDBJ databases">
        <title>Genome sequence of Phormidium yuhuli AB48 isolated from an industrial photobioreactor environment.</title>
        <authorList>
            <person name="Qiu Y."/>
            <person name="Noonan A.J.C."/>
            <person name="Dofher K."/>
            <person name="Koch M."/>
            <person name="Kieft B."/>
            <person name="Lin X."/>
            <person name="Ziels R.M."/>
            <person name="Hallam S.J."/>
        </authorList>
    </citation>
    <scope>NUCLEOTIDE SEQUENCE</scope>
    <source>
        <strain evidence="2">AB48</strain>
    </source>
</reference>
<name>A0ABY5AS85_9CYAN</name>
<sequence>MSLIQLNQSLRLVGSNFLNISGAEQTVVGKTVLQYGLQSYESLTLATCITLLKQSPKKVFFDVGANIGIYSLICSKAVPDIVIHAFEPVPDLAKIFKNLIHINNFDNVFLHEIALSDKCGVAPIYISERSDASNSLRKGFRPSKQIVEVKLDTLDKICKTHSLPTLIKIDTESTEPDVIAGGINFIKSNHPFIICEVLPGRTENALMEVLRPLNYTFYHIAQPEFGIAQNTINGDVSYQNRDWLFCPQEMDASFWKSVSKFHELAFE</sequence>
<evidence type="ECO:0000313" key="2">
    <source>
        <dbReference type="EMBL" id="USR91771.1"/>
    </source>
</evidence>
<dbReference type="Gene3D" id="3.40.50.150">
    <property type="entry name" value="Vaccinia Virus protein VP39"/>
    <property type="match status" value="1"/>
</dbReference>
<dbReference type="NCBIfam" id="TIGR01444">
    <property type="entry name" value="fkbM_fam"/>
    <property type="match status" value="1"/>
</dbReference>
<dbReference type="PANTHER" id="PTHR34203:SF15">
    <property type="entry name" value="SLL1173 PROTEIN"/>
    <property type="match status" value="1"/>
</dbReference>
<dbReference type="EMBL" id="CP098611">
    <property type="protein sequence ID" value="USR91771.1"/>
    <property type="molecule type" value="Genomic_DNA"/>
</dbReference>
<feature type="domain" description="Methyltransferase FkbM" evidence="1">
    <location>
        <begin position="62"/>
        <end position="201"/>
    </location>
</feature>
<keyword evidence="2" id="KW-0489">Methyltransferase</keyword>
<dbReference type="RefSeq" id="WP_252663801.1">
    <property type="nucleotide sequence ID" value="NZ_CP098611.1"/>
</dbReference>
<dbReference type="GO" id="GO:0032259">
    <property type="term" value="P:methylation"/>
    <property type="evidence" value="ECO:0007669"/>
    <property type="project" value="UniProtKB-KW"/>
</dbReference>
<dbReference type="InterPro" id="IPR006342">
    <property type="entry name" value="FkbM_mtfrase"/>
</dbReference>
<organism evidence="2 3">
    <name type="scientific">Phormidium yuhuli AB48</name>
    <dbReference type="NCBI Taxonomy" id="2940671"/>
    <lineage>
        <taxon>Bacteria</taxon>
        <taxon>Bacillati</taxon>
        <taxon>Cyanobacteriota</taxon>
        <taxon>Cyanophyceae</taxon>
        <taxon>Oscillatoriophycideae</taxon>
        <taxon>Oscillatoriales</taxon>
        <taxon>Oscillatoriaceae</taxon>
        <taxon>Phormidium</taxon>
        <taxon>Phormidium yuhuli</taxon>
    </lineage>
</organism>
<protein>
    <submittedName>
        <fullName evidence="2">FkbM family methyltransferase</fullName>
    </submittedName>
</protein>
<dbReference type="PANTHER" id="PTHR34203">
    <property type="entry name" value="METHYLTRANSFERASE, FKBM FAMILY PROTEIN"/>
    <property type="match status" value="1"/>
</dbReference>
<accession>A0ABY5AS85</accession>
<dbReference type="GO" id="GO:0008168">
    <property type="term" value="F:methyltransferase activity"/>
    <property type="evidence" value="ECO:0007669"/>
    <property type="project" value="UniProtKB-KW"/>
</dbReference>
<dbReference type="Proteomes" id="UP001056708">
    <property type="component" value="Chromosome"/>
</dbReference>
<gene>
    <name evidence="2" type="ORF">NEA10_03315</name>
</gene>
<dbReference type="Pfam" id="PF05050">
    <property type="entry name" value="Methyltransf_21"/>
    <property type="match status" value="1"/>
</dbReference>
<dbReference type="SUPFAM" id="SSF53335">
    <property type="entry name" value="S-adenosyl-L-methionine-dependent methyltransferases"/>
    <property type="match status" value="1"/>
</dbReference>
<evidence type="ECO:0000313" key="3">
    <source>
        <dbReference type="Proteomes" id="UP001056708"/>
    </source>
</evidence>
<dbReference type="InterPro" id="IPR052514">
    <property type="entry name" value="SAM-dependent_MTase"/>
</dbReference>
<proteinExistence type="predicted"/>
<dbReference type="InterPro" id="IPR029063">
    <property type="entry name" value="SAM-dependent_MTases_sf"/>
</dbReference>
<keyword evidence="2" id="KW-0808">Transferase</keyword>
<evidence type="ECO:0000259" key="1">
    <source>
        <dbReference type="Pfam" id="PF05050"/>
    </source>
</evidence>
<keyword evidence="3" id="KW-1185">Reference proteome</keyword>